<reference evidence="4 5" key="1">
    <citation type="submission" date="2016-03" db="EMBL/GenBank/DDBJ databases">
        <title>Comparative genomics of 54 Lactobacillus plantarum strains reveals genomic uncoupling from niche constraints.</title>
        <authorList>
            <person name="Martino M.E."/>
        </authorList>
    </citation>
    <scope>NUCLEOTIDE SEQUENCE [LARGE SCALE GENOMIC DNA]</scope>
    <source>
        <strain evidence="4 5">19.1</strain>
    </source>
</reference>
<evidence type="ECO:0000256" key="2">
    <source>
        <dbReference type="SAM" id="Phobius"/>
    </source>
</evidence>
<keyword evidence="2" id="KW-1133">Transmembrane helix</keyword>
<feature type="region of interest" description="Disordered" evidence="1">
    <location>
        <begin position="40"/>
        <end position="76"/>
    </location>
</feature>
<dbReference type="RefSeq" id="WP_044432395.1">
    <property type="nucleotide sequence ID" value="NZ_CABFKX010000074.1"/>
</dbReference>
<protein>
    <submittedName>
        <fullName evidence="4">Extracellular protein</fullName>
    </submittedName>
</protein>
<dbReference type="InterPro" id="IPR027994">
    <property type="entry name" value="WxL_dom"/>
</dbReference>
<organism evidence="4 5">
    <name type="scientific">Lactiplantibacillus plantarum</name>
    <name type="common">Lactobacillus plantarum</name>
    <dbReference type="NCBI Taxonomy" id="1590"/>
    <lineage>
        <taxon>Bacteria</taxon>
        <taxon>Bacillati</taxon>
        <taxon>Bacillota</taxon>
        <taxon>Bacilli</taxon>
        <taxon>Lactobacillales</taxon>
        <taxon>Lactobacillaceae</taxon>
        <taxon>Lactiplantibacillus</taxon>
    </lineage>
</organism>
<comment type="caution">
    <text evidence="4">The sequence shown here is derived from an EMBL/GenBank/DDBJ whole genome shotgun (WGS) entry which is preliminary data.</text>
</comment>
<feature type="transmembrane region" description="Helical" evidence="2">
    <location>
        <begin position="12"/>
        <end position="29"/>
    </location>
</feature>
<dbReference type="KEGG" id="lpb:SH83_14305"/>
<dbReference type="Pfam" id="PF13731">
    <property type="entry name" value="WxL"/>
    <property type="match status" value="1"/>
</dbReference>
<gene>
    <name evidence="4" type="ORF">Lp19_0686</name>
</gene>
<sequence>MKKGLLVTGRLLMTVIGCLIISNWGWFIATQAATTQSQVQVEMTPSDDDNAVSPVDPDDPSKPYPGDPVDEDNVAGTGSRGKLTIDFVSNLKFNAITTAGGPFKTTAKNERAMIQITDRRATAAGWTLQVTPSGLQSGQQTLTTSLKLGAVQLRPGAGNVSTAPNVVNTGELVAGLTNNVVIAPPNTGLGTWLVVLNRGQVPTELEVHDRQLRAGDYTGTLAWSLTNAPS</sequence>
<dbReference type="Proteomes" id="UP000076882">
    <property type="component" value="Unassembled WGS sequence"/>
</dbReference>
<feature type="domain" description="WxL" evidence="3">
    <location>
        <begin position="31"/>
        <end position="229"/>
    </location>
</feature>
<proteinExistence type="predicted"/>
<evidence type="ECO:0000256" key="1">
    <source>
        <dbReference type="SAM" id="MobiDB-lite"/>
    </source>
</evidence>
<dbReference type="PATRIC" id="fig|1590.144.peg.2975"/>
<keyword evidence="2" id="KW-0812">Transmembrane</keyword>
<dbReference type="AlphaFoldDB" id="A0A162GJP4"/>
<evidence type="ECO:0000313" key="4">
    <source>
        <dbReference type="EMBL" id="KZU96710.1"/>
    </source>
</evidence>
<evidence type="ECO:0000259" key="3">
    <source>
        <dbReference type="Pfam" id="PF13731"/>
    </source>
</evidence>
<name>A0A162GJP4_LACPN</name>
<keyword evidence="2" id="KW-0472">Membrane</keyword>
<dbReference type="EMBL" id="LUXM01000018">
    <property type="protein sequence ID" value="KZU96710.1"/>
    <property type="molecule type" value="Genomic_DNA"/>
</dbReference>
<evidence type="ECO:0000313" key="5">
    <source>
        <dbReference type="Proteomes" id="UP000076882"/>
    </source>
</evidence>
<accession>A0A162GJP4</accession>